<keyword evidence="3" id="KW-1185">Reference proteome</keyword>
<reference evidence="2" key="1">
    <citation type="submission" date="2023-10" db="EMBL/GenBank/DDBJ databases">
        <title>Genome assembly of Pristionchus species.</title>
        <authorList>
            <person name="Yoshida K."/>
            <person name="Sommer R.J."/>
        </authorList>
    </citation>
    <scope>NUCLEOTIDE SEQUENCE</scope>
    <source>
        <strain evidence="2">RS0144</strain>
    </source>
</reference>
<organism evidence="2 3">
    <name type="scientific">Pristionchus entomophagus</name>
    <dbReference type="NCBI Taxonomy" id="358040"/>
    <lineage>
        <taxon>Eukaryota</taxon>
        <taxon>Metazoa</taxon>
        <taxon>Ecdysozoa</taxon>
        <taxon>Nematoda</taxon>
        <taxon>Chromadorea</taxon>
        <taxon>Rhabditida</taxon>
        <taxon>Rhabditina</taxon>
        <taxon>Diplogasteromorpha</taxon>
        <taxon>Diplogasteroidea</taxon>
        <taxon>Neodiplogasteridae</taxon>
        <taxon>Pristionchus</taxon>
    </lineage>
</organism>
<dbReference type="EMBL" id="BTSX01000004">
    <property type="protein sequence ID" value="GMS97790.1"/>
    <property type="molecule type" value="Genomic_DNA"/>
</dbReference>
<feature type="non-terminal residue" evidence="2">
    <location>
        <position position="272"/>
    </location>
</feature>
<accession>A0AAV5TTG4</accession>
<feature type="region of interest" description="Disordered" evidence="1">
    <location>
        <begin position="32"/>
        <end position="56"/>
    </location>
</feature>
<protein>
    <submittedName>
        <fullName evidence="2">Uncharacterized protein</fullName>
    </submittedName>
</protein>
<dbReference type="AlphaFoldDB" id="A0AAV5TTG4"/>
<sequence>MPELVWNLHVVLEEAPLQEVLHVVGAANDDGEGGLLVRSQHAPSGHPLDETRPRLGEERRRVQVRLRDVTELAAEVGYLGVDLRTDVRAELVDNGERSAVDEYGGQLDRLMRVVDVIGLRLARRLDVDRLNISESPPVPHLRPRLVPLLLDQREFLAVVLTQTVPQILRRAMGALAYLLQLHSHLRRSHLVDASEEELDLLRIDAPIRVGGLHCLQRVLGRLLKARSIILIPSGFIRPLQILADLHQLLVVVTQQLLVARVHLRQRRLILHG</sequence>
<name>A0AAV5TTG4_9BILA</name>
<dbReference type="Proteomes" id="UP001432027">
    <property type="component" value="Unassembled WGS sequence"/>
</dbReference>
<evidence type="ECO:0000313" key="3">
    <source>
        <dbReference type="Proteomes" id="UP001432027"/>
    </source>
</evidence>
<proteinExistence type="predicted"/>
<evidence type="ECO:0000256" key="1">
    <source>
        <dbReference type="SAM" id="MobiDB-lite"/>
    </source>
</evidence>
<evidence type="ECO:0000313" key="2">
    <source>
        <dbReference type="EMBL" id="GMS97790.1"/>
    </source>
</evidence>
<comment type="caution">
    <text evidence="2">The sequence shown here is derived from an EMBL/GenBank/DDBJ whole genome shotgun (WGS) entry which is preliminary data.</text>
</comment>
<feature type="compositionally biased region" description="Basic and acidic residues" evidence="1">
    <location>
        <begin position="47"/>
        <end position="56"/>
    </location>
</feature>
<gene>
    <name evidence="2" type="ORF">PENTCL1PPCAC_19964</name>
</gene>